<organism evidence="1 2">
    <name type="scientific">Nephila pilipes</name>
    <name type="common">Giant wood spider</name>
    <name type="synonym">Nephila maculata</name>
    <dbReference type="NCBI Taxonomy" id="299642"/>
    <lineage>
        <taxon>Eukaryota</taxon>
        <taxon>Metazoa</taxon>
        <taxon>Ecdysozoa</taxon>
        <taxon>Arthropoda</taxon>
        <taxon>Chelicerata</taxon>
        <taxon>Arachnida</taxon>
        <taxon>Araneae</taxon>
        <taxon>Araneomorphae</taxon>
        <taxon>Entelegynae</taxon>
        <taxon>Araneoidea</taxon>
        <taxon>Nephilidae</taxon>
        <taxon>Nephila</taxon>
    </lineage>
</organism>
<gene>
    <name evidence="1" type="ORF">NPIL_256041</name>
</gene>
<dbReference type="Proteomes" id="UP000887013">
    <property type="component" value="Unassembled WGS sequence"/>
</dbReference>
<accession>A0A8X6MT71</accession>
<proteinExistence type="predicted"/>
<keyword evidence="2" id="KW-1185">Reference proteome</keyword>
<dbReference type="EMBL" id="BMAW01096831">
    <property type="protein sequence ID" value="GFS76656.1"/>
    <property type="molecule type" value="Genomic_DNA"/>
</dbReference>
<evidence type="ECO:0000313" key="1">
    <source>
        <dbReference type="EMBL" id="GFS76656.1"/>
    </source>
</evidence>
<comment type="caution">
    <text evidence="1">The sequence shown here is derived from an EMBL/GenBank/DDBJ whole genome shotgun (WGS) entry which is preliminary data.</text>
</comment>
<sequence>MCQVKRLIQLAGGQSIRICCNVSFSCSNSVSYSLQNNCAPLNVSVEIANSKTLRDADTAKLIKVSDSEEENVSAYENYTSDKIESNISDNDFDIDIRQMHNI</sequence>
<reference evidence="1" key="1">
    <citation type="submission" date="2020-08" db="EMBL/GenBank/DDBJ databases">
        <title>Multicomponent nature underlies the extraordinary mechanical properties of spider dragline silk.</title>
        <authorList>
            <person name="Kono N."/>
            <person name="Nakamura H."/>
            <person name="Mori M."/>
            <person name="Yoshida Y."/>
            <person name="Ohtoshi R."/>
            <person name="Malay A.D."/>
            <person name="Moran D.A.P."/>
            <person name="Tomita M."/>
            <person name="Numata K."/>
            <person name="Arakawa K."/>
        </authorList>
    </citation>
    <scope>NUCLEOTIDE SEQUENCE</scope>
</reference>
<protein>
    <submittedName>
        <fullName evidence="1">Uncharacterized protein</fullName>
    </submittedName>
</protein>
<dbReference type="AlphaFoldDB" id="A0A8X6MT71"/>
<name>A0A8X6MT71_NEPPI</name>
<evidence type="ECO:0000313" key="2">
    <source>
        <dbReference type="Proteomes" id="UP000887013"/>
    </source>
</evidence>